<dbReference type="InterPro" id="IPR027267">
    <property type="entry name" value="AH/BAR_dom_sf"/>
</dbReference>
<keyword evidence="3" id="KW-0963">Cytoplasm</keyword>
<dbReference type="SUPFAM" id="SSF103657">
    <property type="entry name" value="BAR/IMD domain-like"/>
    <property type="match status" value="1"/>
</dbReference>
<dbReference type="InterPro" id="IPR036028">
    <property type="entry name" value="SH3-like_dom_sf"/>
</dbReference>
<evidence type="ECO:0008006" key="11">
    <source>
        <dbReference type="Google" id="ProtNLM"/>
    </source>
</evidence>
<dbReference type="GO" id="GO:0031097">
    <property type="term" value="C:medial cortex"/>
    <property type="evidence" value="ECO:0007669"/>
    <property type="project" value="TreeGrafter"/>
</dbReference>
<feature type="compositionally biased region" description="Low complexity" evidence="6">
    <location>
        <begin position="423"/>
        <end position="434"/>
    </location>
</feature>
<evidence type="ECO:0000313" key="10">
    <source>
        <dbReference type="Proteomes" id="UP000054270"/>
    </source>
</evidence>
<keyword evidence="2 5" id="KW-0728">SH3 domain</keyword>
<dbReference type="PANTHER" id="PTHR47174:SF3">
    <property type="entry name" value="BRIDGING INTEGRATOR 3"/>
    <property type="match status" value="1"/>
</dbReference>
<dbReference type="GO" id="GO:0043332">
    <property type="term" value="C:mating projection tip"/>
    <property type="evidence" value="ECO:0007669"/>
    <property type="project" value="TreeGrafter"/>
</dbReference>
<feature type="compositionally biased region" description="Basic and acidic residues" evidence="6">
    <location>
        <begin position="167"/>
        <end position="182"/>
    </location>
</feature>
<evidence type="ECO:0000259" key="8">
    <source>
        <dbReference type="PROSITE" id="PS51021"/>
    </source>
</evidence>
<feature type="region of interest" description="Disordered" evidence="6">
    <location>
        <begin position="564"/>
        <end position="615"/>
    </location>
</feature>
<feature type="domain" description="SH3" evidence="7">
    <location>
        <begin position="443"/>
        <end position="501"/>
    </location>
</feature>
<feature type="compositionally biased region" description="Basic residues" evidence="6">
    <location>
        <begin position="400"/>
        <end position="417"/>
    </location>
</feature>
<dbReference type="SUPFAM" id="SSF50044">
    <property type="entry name" value="SH3-domain"/>
    <property type="match status" value="1"/>
</dbReference>
<feature type="compositionally biased region" description="Basic and acidic residues" evidence="6">
    <location>
        <begin position="333"/>
        <end position="347"/>
    </location>
</feature>
<dbReference type="Gene3D" id="1.20.1270.60">
    <property type="entry name" value="Arfaptin homology (AH) domain/BAR domain"/>
    <property type="match status" value="1"/>
</dbReference>
<accession>A0A0D2P1W2</accession>
<dbReference type="GO" id="GO:0015629">
    <property type="term" value="C:actin cytoskeleton"/>
    <property type="evidence" value="ECO:0007669"/>
    <property type="project" value="TreeGrafter"/>
</dbReference>
<gene>
    <name evidence="9" type="ORF">HYPSUDRAFT_40748</name>
</gene>
<dbReference type="Gene3D" id="2.30.30.40">
    <property type="entry name" value="SH3 Domains"/>
    <property type="match status" value="1"/>
</dbReference>
<evidence type="ECO:0000313" key="9">
    <source>
        <dbReference type="EMBL" id="KJA22666.1"/>
    </source>
</evidence>
<dbReference type="Proteomes" id="UP000054270">
    <property type="component" value="Unassembled WGS sequence"/>
</dbReference>
<sequence>MASKQLGRLRQWAGEVISTREKAPVDDEFLELEKDVQLRREGIQRLMTASEAYHHVLSKTKSSEALTEEEKMLPVDSLGLVMIGHGEEFKDDSMFGRALIKLGRAHCKVATLQEAYALTFKDTFIASMERFKDEIKEYEALKKKLENRRTIYDSATVKFEKLQNSNSKKEKDRREAEDELERARQRYEETAEDMRAHTHAIQENEHNQHQELTAFLDLEMNFIQSYLDVLMDVKADWLSQSDPKRRKATNANGQAPAIRSTSRLSIVNKNGKDRSASATPTTADSSDDEDLNPRRPSLSNRHSRSGSNASRPPSRPASRLSRKRKDSVSASISDEKEKEKESSEKPRKMSVTGWASSAVESVTGSRGTSKKSKDKEAFATLDDGEASATSADQGEDGIHRVRKSSSFRGLTRRPSKSKSKENLSTPTLLSQSLPKILKPPSLQDKKIVRAMYDFSGSSDELSFKTGNEIVVVNEVLDDWWMGELNGQQGLFPASYTQPLGSKSRPHKINPLNLHPGHRGYDSDHDRYLASDVDDEHIIGATPMAANKSPVFYGAFNDQASITDSAAESMTEDDGDGDDNHFNFPPPLPVRRPMPDFDDDSSWQSKPATPSKRSILNSLDPAHQPLINRSQSAEPSVPYASGGGAATPTKKIPPPPPPRRAPSHTPATPPIPERRLPGAAPSIISRSSHASSASLSMLGAGAASIGGKGTYDRSPFESAIELSGGAGGVCENFRQNPFKPKGMCSNCLEFHQ</sequence>
<keyword evidence="10" id="KW-1185">Reference proteome</keyword>
<name>A0A0D2P1W2_HYPSF</name>
<dbReference type="CDD" id="cd07593">
    <property type="entry name" value="BAR_MUG137_fungi"/>
    <property type="match status" value="1"/>
</dbReference>
<dbReference type="STRING" id="945553.A0A0D2P1W2"/>
<dbReference type="PROSITE" id="PS50002">
    <property type="entry name" value="SH3"/>
    <property type="match status" value="1"/>
</dbReference>
<dbReference type="InterPro" id="IPR001452">
    <property type="entry name" value="SH3_domain"/>
</dbReference>
<dbReference type="OrthoDB" id="10263741at2759"/>
<dbReference type="PROSITE" id="PS51021">
    <property type="entry name" value="BAR"/>
    <property type="match status" value="1"/>
</dbReference>
<dbReference type="AlphaFoldDB" id="A0A0D2P1W2"/>
<feature type="compositionally biased region" description="Polar residues" evidence="6">
    <location>
        <begin position="249"/>
        <end position="268"/>
    </location>
</feature>
<dbReference type="Pfam" id="PF03114">
    <property type="entry name" value="BAR"/>
    <property type="match status" value="1"/>
</dbReference>
<evidence type="ECO:0000259" key="7">
    <source>
        <dbReference type="PROSITE" id="PS50002"/>
    </source>
</evidence>
<feature type="compositionally biased region" description="Pro residues" evidence="6">
    <location>
        <begin position="650"/>
        <end position="659"/>
    </location>
</feature>
<protein>
    <recommendedName>
        <fullName evidence="11">BAR domain-containing protein</fullName>
    </recommendedName>
</protein>
<dbReference type="GO" id="GO:1990528">
    <property type="term" value="C:Rvs161p-Rvs167p complex"/>
    <property type="evidence" value="ECO:0007669"/>
    <property type="project" value="TreeGrafter"/>
</dbReference>
<feature type="region of interest" description="Disordered" evidence="6">
    <location>
        <begin position="630"/>
        <end position="679"/>
    </location>
</feature>
<feature type="region of interest" description="Disordered" evidence="6">
    <location>
        <begin position="163"/>
        <end position="182"/>
    </location>
</feature>
<dbReference type="PRINTS" id="PR00452">
    <property type="entry name" value="SH3DOMAIN"/>
</dbReference>
<keyword evidence="4" id="KW-0206">Cytoskeleton</keyword>
<dbReference type="EMBL" id="KN817548">
    <property type="protein sequence ID" value="KJA22666.1"/>
    <property type="molecule type" value="Genomic_DNA"/>
</dbReference>
<feature type="compositionally biased region" description="Low complexity" evidence="6">
    <location>
        <begin position="305"/>
        <end position="319"/>
    </location>
</feature>
<dbReference type="GO" id="GO:0097320">
    <property type="term" value="P:plasma membrane tubulation"/>
    <property type="evidence" value="ECO:0007669"/>
    <property type="project" value="TreeGrafter"/>
</dbReference>
<proteinExistence type="predicted"/>
<dbReference type="CDD" id="cd00174">
    <property type="entry name" value="SH3"/>
    <property type="match status" value="1"/>
</dbReference>
<dbReference type="SMART" id="SM00721">
    <property type="entry name" value="BAR"/>
    <property type="match status" value="1"/>
</dbReference>
<evidence type="ECO:0000256" key="1">
    <source>
        <dbReference type="ARBA" id="ARBA00004245"/>
    </source>
</evidence>
<dbReference type="InterPro" id="IPR004148">
    <property type="entry name" value="BAR_dom"/>
</dbReference>
<evidence type="ECO:0000256" key="4">
    <source>
        <dbReference type="ARBA" id="ARBA00023212"/>
    </source>
</evidence>
<evidence type="ECO:0000256" key="5">
    <source>
        <dbReference type="PROSITE-ProRule" id="PRU00192"/>
    </source>
</evidence>
<dbReference type="InterPro" id="IPR046982">
    <property type="entry name" value="BIN3/RVS161-like"/>
</dbReference>
<dbReference type="PANTHER" id="PTHR47174">
    <property type="entry name" value="BRIDGING INTEGRATOR 3"/>
    <property type="match status" value="1"/>
</dbReference>
<feature type="domain" description="BAR" evidence="8">
    <location>
        <begin position="14"/>
        <end position="246"/>
    </location>
</feature>
<dbReference type="SMART" id="SM00326">
    <property type="entry name" value="SH3"/>
    <property type="match status" value="1"/>
</dbReference>
<evidence type="ECO:0000256" key="2">
    <source>
        <dbReference type="ARBA" id="ARBA00022443"/>
    </source>
</evidence>
<comment type="subcellular location">
    <subcellularLocation>
        <location evidence="1">Cytoplasm</location>
        <location evidence="1">Cytoskeleton</location>
    </subcellularLocation>
</comment>
<feature type="compositionally biased region" description="Polar residues" evidence="6">
    <location>
        <begin position="353"/>
        <end position="367"/>
    </location>
</feature>
<feature type="compositionally biased region" description="Polar residues" evidence="6">
    <location>
        <begin position="601"/>
        <end position="615"/>
    </location>
</feature>
<organism evidence="9 10">
    <name type="scientific">Hypholoma sublateritium (strain FD-334 SS-4)</name>
    <dbReference type="NCBI Taxonomy" id="945553"/>
    <lineage>
        <taxon>Eukaryota</taxon>
        <taxon>Fungi</taxon>
        <taxon>Dikarya</taxon>
        <taxon>Basidiomycota</taxon>
        <taxon>Agaricomycotina</taxon>
        <taxon>Agaricomycetes</taxon>
        <taxon>Agaricomycetidae</taxon>
        <taxon>Agaricales</taxon>
        <taxon>Agaricineae</taxon>
        <taxon>Strophariaceae</taxon>
        <taxon>Hypholoma</taxon>
    </lineage>
</organism>
<evidence type="ECO:0000256" key="6">
    <source>
        <dbReference type="SAM" id="MobiDB-lite"/>
    </source>
</evidence>
<dbReference type="GO" id="GO:0006897">
    <property type="term" value="P:endocytosis"/>
    <property type="evidence" value="ECO:0007669"/>
    <property type="project" value="InterPro"/>
</dbReference>
<reference evidence="10" key="1">
    <citation type="submission" date="2014-04" db="EMBL/GenBank/DDBJ databases">
        <title>Evolutionary Origins and Diversification of the Mycorrhizal Mutualists.</title>
        <authorList>
            <consortium name="DOE Joint Genome Institute"/>
            <consortium name="Mycorrhizal Genomics Consortium"/>
            <person name="Kohler A."/>
            <person name="Kuo A."/>
            <person name="Nagy L.G."/>
            <person name="Floudas D."/>
            <person name="Copeland A."/>
            <person name="Barry K.W."/>
            <person name="Cichocki N."/>
            <person name="Veneault-Fourrey C."/>
            <person name="LaButti K."/>
            <person name="Lindquist E.A."/>
            <person name="Lipzen A."/>
            <person name="Lundell T."/>
            <person name="Morin E."/>
            <person name="Murat C."/>
            <person name="Riley R."/>
            <person name="Ohm R."/>
            <person name="Sun H."/>
            <person name="Tunlid A."/>
            <person name="Henrissat B."/>
            <person name="Grigoriev I.V."/>
            <person name="Hibbett D.S."/>
            <person name="Martin F."/>
        </authorList>
    </citation>
    <scope>NUCLEOTIDE SEQUENCE [LARGE SCALE GENOMIC DNA]</scope>
    <source>
        <strain evidence="10">FD-334 SS-4</strain>
    </source>
</reference>
<dbReference type="OMA" id="FKPKGMC"/>
<evidence type="ECO:0000256" key="3">
    <source>
        <dbReference type="ARBA" id="ARBA00022490"/>
    </source>
</evidence>
<dbReference type="GO" id="GO:0051666">
    <property type="term" value="P:actin cortical patch localization"/>
    <property type="evidence" value="ECO:0007669"/>
    <property type="project" value="InterPro"/>
</dbReference>
<dbReference type="GO" id="GO:0008289">
    <property type="term" value="F:lipid binding"/>
    <property type="evidence" value="ECO:0007669"/>
    <property type="project" value="TreeGrafter"/>
</dbReference>
<dbReference type="Pfam" id="PF00018">
    <property type="entry name" value="SH3_1"/>
    <property type="match status" value="1"/>
</dbReference>
<feature type="region of interest" description="Disordered" evidence="6">
    <location>
        <begin position="242"/>
        <end position="436"/>
    </location>
</feature>